<reference evidence="1" key="1">
    <citation type="submission" date="2020-07" db="EMBL/GenBank/DDBJ databases">
        <title>The High-quality genome of the commercially important snow crab, Chionoecetes opilio.</title>
        <authorList>
            <person name="Jeong J.-H."/>
            <person name="Ryu S."/>
        </authorList>
    </citation>
    <scope>NUCLEOTIDE SEQUENCE</scope>
    <source>
        <strain evidence="1">MADBK_172401_WGS</strain>
        <tissue evidence="1">Digestive gland</tissue>
    </source>
</reference>
<evidence type="ECO:0000313" key="1">
    <source>
        <dbReference type="EMBL" id="KAG0720608.1"/>
    </source>
</evidence>
<dbReference type="Gene3D" id="1.10.1410.10">
    <property type="match status" value="1"/>
</dbReference>
<gene>
    <name evidence="1" type="primary">Papd7</name>
    <name evidence="1" type="ORF">GWK47_048188</name>
</gene>
<comment type="caution">
    <text evidence="1">The sequence shown here is derived from an EMBL/GenBank/DDBJ whole genome shotgun (WGS) entry which is preliminary data.</text>
</comment>
<dbReference type="OrthoDB" id="273917at2759"/>
<dbReference type="EMBL" id="JACEEZ010012590">
    <property type="protein sequence ID" value="KAG0720608.1"/>
    <property type="molecule type" value="Genomic_DNA"/>
</dbReference>
<protein>
    <submittedName>
        <fullName evidence="1">Non-canonical poly(A) RNA polymerase PAPD7</fullName>
    </submittedName>
</protein>
<evidence type="ECO:0000313" key="2">
    <source>
        <dbReference type="Proteomes" id="UP000770661"/>
    </source>
</evidence>
<keyword evidence="2" id="KW-1185">Reference proteome</keyword>
<dbReference type="AlphaFoldDB" id="A0A8J4Y351"/>
<name>A0A8J4Y351_CHIOP</name>
<accession>A0A8J4Y351</accession>
<dbReference type="SUPFAM" id="SSF81631">
    <property type="entry name" value="PAP/OAS1 substrate-binding domain"/>
    <property type="match status" value="1"/>
</dbReference>
<dbReference type="Proteomes" id="UP000770661">
    <property type="component" value="Unassembled WGS sequence"/>
</dbReference>
<organism evidence="1 2">
    <name type="scientific">Chionoecetes opilio</name>
    <name type="common">Atlantic snow crab</name>
    <name type="synonym">Cancer opilio</name>
    <dbReference type="NCBI Taxonomy" id="41210"/>
    <lineage>
        <taxon>Eukaryota</taxon>
        <taxon>Metazoa</taxon>
        <taxon>Ecdysozoa</taxon>
        <taxon>Arthropoda</taxon>
        <taxon>Crustacea</taxon>
        <taxon>Multicrustacea</taxon>
        <taxon>Malacostraca</taxon>
        <taxon>Eumalacostraca</taxon>
        <taxon>Eucarida</taxon>
        <taxon>Decapoda</taxon>
        <taxon>Pleocyemata</taxon>
        <taxon>Brachyura</taxon>
        <taxon>Eubrachyura</taxon>
        <taxon>Majoidea</taxon>
        <taxon>Majidae</taxon>
        <taxon>Chionoecetes</taxon>
    </lineage>
</organism>
<sequence>MLVKQYLKKEGLAEVFIGEVSSHAVTLMATSLLQLQVSQEDQQDLGWVVVRFYFYCYELSYAWRGISVLEGGRYLCKEDVPTVMPGGHRRICEATSRSSQGSESRSVPKPSQPQLIITTIIIITEAGAPQHHQQTPWHHFLPTTATGLPEA</sequence>
<proteinExistence type="predicted"/>